<protein>
    <submittedName>
        <fullName evidence="1">Uncharacterized protein</fullName>
    </submittedName>
</protein>
<dbReference type="EMBL" id="AP019735">
    <property type="protein sequence ID" value="BBL03189.1"/>
    <property type="molecule type" value="Genomic_DNA"/>
</dbReference>
<dbReference type="Gene3D" id="3.40.50.10420">
    <property type="entry name" value="NagB/RpiA/CoA transferase-like"/>
    <property type="match status" value="1"/>
</dbReference>
<sequence length="199" mass="21037">MNTKEAILARLAHSGMPEHPMPALDFGREGFDDPLTAFRQSVEAAGGRVAEWAEGVPAGELLRSLGLEGRRVVSAVEEIPSAFDADAVEDARELDGIDAAVVGGVLGVAENGAVWLPQRARHKALYFAVESLVILLPRDAVVATMQDAVEDPRFDRDFGFGCFMSGPSKTADIEQALVIGAHGPMSVTVVLTGGKEAAR</sequence>
<accession>A0A4Y1WSF0</accession>
<dbReference type="OrthoDB" id="9794157at2"/>
<dbReference type="AlphaFoldDB" id="A0A4Y1XRB7"/>
<accession>A0A4Y1XRB7</accession>
<dbReference type="GeneID" id="78341215"/>
<keyword evidence="2" id="KW-1185">Reference proteome</keyword>
<evidence type="ECO:0000313" key="2">
    <source>
        <dbReference type="Proteomes" id="UP000318946"/>
    </source>
</evidence>
<dbReference type="InterPro" id="IPR003741">
    <property type="entry name" value="LUD_dom"/>
</dbReference>
<dbReference type="Pfam" id="PF02589">
    <property type="entry name" value="LUD_dom"/>
    <property type="match status" value="1"/>
</dbReference>
<dbReference type="InterPro" id="IPR024185">
    <property type="entry name" value="FTHF_cligase-like_sf"/>
</dbReference>
<organism evidence="1 2">
    <name type="scientific">Alistipes communis</name>
    <dbReference type="NCBI Taxonomy" id="2585118"/>
    <lineage>
        <taxon>Bacteria</taxon>
        <taxon>Pseudomonadati</taxon>
        <taxon>Bacteroidota</taxon>
        <taxon>Bacteroidia</taxon>
        <taxon>Bacteroidales</taxon>
        <taxon>Rikenellaceae</taxon>
        <taxon>Alistipes</taxon>
    </lineage>
</organism>
<gene>
    <name evidence="1" type="ORF">A5CBH24_05020</name>
</gene>
<name>A0A4Y1XRB7_9BACT</name>
<dbReference type="InterPro" id="IPR037171">
    <property type="entry name" value="NagB/RpiA_transferase-like"/>
</dbReference>
<dbReference type="PANTHER" id="PTHR43682:SF1">
    <property type="entry name" value="LACTATE UTILIZATION PROTEIN C"/>
    <property type="match status" value="1"/>
</dbReference>
<dbReference type="SUPFAM" id="SSF100950">
    <property type="entry name" value="NagB/RpiA/CoA transferase-like"/>
    <property type="match status" value="1"/>
</dbReference>
<reference evidence="2" key="1">
    <citation type="submission" date="2019-06" db="EMBL/GenBank/DDBJ databases">
        <title>Alistipes onderdonkii subsp. vulgaris subsp. nov., Alistipes dispar sp. nov. and Alistipes communis sp. nov., isolated from human faeces, and creation of Alistipes onderdonkii subsp. onderdonkii subsp. nov.</title>
        <authorList>
            <person name="Sakamoto M."/>
            <person name="Ikeyama N."/>
            <person name="Ogata Y."/>
            <person name="Suda W."/>
            <person name="Iino T."/>
            <person name="Hattori M."/>
            <person name="Ohkuma M."/>
        </authorList>
    </citation>
    <scope>NUCLEOTIDE SEQUENCE [LARGE SCALE GENOMIC DNA]</scope>
    <source>
        <strain evidence="2">5CBH24</strain>
    </source>
</reference>
<dbReference type="PANTHER" id="PTHR43682">
    <property type="entry name" value="LACTATE UTILIZATION PROTEIN C"/>
    <property type="match status" value="1"/>
</dbReference>
<proteinExistence type="predicted"/>
<dbReference type="Proteomes" id="UP000318946">
    <property type="component" value="Chromosome"/>
</dbReference>
<dbReference type="RefSeq" id="WP_141412098.1">
    <property type="nucleotide sequence ID" value="NZ_AP019735.1"/>
</dbReference>
<dbReference type="KEGG" id="acou:A5CBH24_05020"/>
<evidence type="ECO:0000313" key="1">
    <source>
        <dbReference type="EMBL" id="BBL03189.1"/>
    </source>
</evidence>